<gene>
    <name evidence="1" type="ORF">mRhiFer1_009605</name>
</gene>
<accession>A0A7J7ZQG3</accession>
<evidence type="ECO:0000313" key="2">
    <source>
        <dbReference type="Proteomes" id="UP000585614"/>
    </source>
</evidence>
<evidence type="ECO:0000313" key="1">
    <source>
        <dbReference type="EMBL" id="KAF6376414.1"/>
    </source>
</evidence>
<organism evidence="1 2">
    <name type="scientific">Rhinolophus ferrumequinum</name>
    <name type="common">Greater horseshoe bat</name>
    <dbReference type="NCBI Taxonomy" id="59479"/>
    <lineage>
        <taxon>Eukaryota</taxon>
        <taxon>Metazoa</taxon>
        <taxon>Chordata</taxon>
        <taxon>Craniata</taxon>
        <taxon>Vertebrata</taxon>
        <taxon>Euteleostomi</taxon>
        <taxon>Mammalia</taxon>
        <taxon>Eutheria</taxon>
        <taxon>Laurasiatheria</taxon>
        <taxon>Chiroptera</taxon>
        <taxon>Yinpterochiroptera</taxon>
        <taxon>Rhinolophoidea</taxon>
        <taxon>Rhinolophidae</taxon>
        <taxon>Rhinolophinae</taxon>
        <taxon>Rhinolophus</taxon>
    </lineage>
</organism>
<dbReference type="EMBL" id="JACAGC010000003">
    <property type="protein sequence ID" value="KAF6376414.1"/>
    <property type="molecule type" value="Genomic_DNA"/>
</dbReference>
<protein>
    <submittedName>
        <fullName evidence="1">Uncharacterized protein</fullName>
    </submittedName>
</protein>
<proteinExistence type="predicted"/>
<comment type="caution">
    <text evidence="1">The sequence shown here is derived from an EMBL/GenBank/DDBJ whole genome shotgun (WGS) entry which is preliminary data.</text>
</comment>
<sequence>MLKTNKSKRLRTMLLQLPFPKAQSFLADQEALSGHLGSGCEEAGVLPGRGAFVEISVLLQLTQGPIWALVMRTETEGTDLDFLFLFIVVEEIVEMLKYLQYTQYTQFYSRISPTCGFNYSRYKVYAILYHHKRRFFKKIG</sequence>
<reference evidence="1 2" key="1">
    <citation type="journal article" date="2020" name="Nature">
        <title>Six reference-quality genomes reveal evolution of bat adaptations.</title>
        <authorList>
            <person name="Jebb D."/>
            <person name="Huang Z."/>
            <person name="Pippel M."/>
            <person name="Hughes G.M."/>
            <person name="Lavrichenko K."/>
            <person name="Devanna P."/>
            <person name="Winkler S."/>
            <person name="Jermiin L.S."/>
            <person name="Skirmuntt E.C."/>
            <person name="Katzourakis A."/>
            <person name="Burkitt-Gray L."/>
            <person name="Ray D.A."/>
            <person name="Sullivan K.A.M."/>
            <person name="Roscito J.G."/>
            <person name="Kirilenko B.M."/>
            <person name="Davalos L.M."/>
            <person name="Corthals A.P."/>
            <person name="Power M.L."/>
            <person name="Jones G."/>
            <person name="Ransome R.D."/>
            <person name="Dechmann D.K.N."/>
            <person name="Locatelli A.G."/>
            <person name="Puechmaille S.J."/>
            <person name="Fedrigo O."/>
            <person name="Jarvis E.D."/>
            <person name="Hiller M."/>
            <person name="Vernes S.C."/>
            <person name="Myers E.W."/>
            <person name="Teeling E.C."/>
        </authorList>
    </citation>
    <scope>NUCLEOTIDE SEQUENCE [LARGE SCALE GENOMIC DNA]</scope>
    <source>
        <strain evidence="1">MRhiFer1</strain>
        <tissue evidence="1">Lung</tissue>
    </source>
</reference>
<dbReference type="AlphaFoldDB" id="A0A7J7ZQG3"/>
<name>A0A7J7ZQG3_RHIFE</name>
<dbReference type="Proteomes" id="UP000585614">
    <property type="component" value="Unassembled WGS sequence"/>
</dbReference>